<evidence type="ECO:0000256" key="10">
    <source>
        <dbReference type="ARBA" id="ARBA00023303"/>
    </source>
</evidence>
<keyword evidence="3" id="KW-0812">Transmembrane</keyword>
<keyword evidence="8" id="KW-0325">Glycoprotein</keyword>
<keyword evidence="9" id="KW-1071">Ligand-gated ion channel</keyword>
<dbReference type="InterPro" id="IPR015683">
    <property type="entry name" value="Ionotropic_Glu_rcpt"/>
</dbReference>
<dbReference type="FunFam" id="3.40.190.10:FF:000103">
    <property type="entry name" value="Glutamate receptor"/>
    <property type="match status" value="1"/>
</dbReference>
<comment type="subcellular location">
    <subcellularLocation>
        <location evidence="1">Membrane</location>
        <topology evidence="1">Multi-pass membrane protein</topology>
    </subcellularLocation>
</comment>
<dbReference type="GO" id="GO:0015276">
    <property type="term" value="F:ligand-gated monoatomic ion channel activity"/>
    <property type="evidence" value="ECO:0007669"/>
    <property type="project" value="InterPro"/>
</dbReference>
<organism evidence="12 13">
    <name type="scientific">Camellia sinensis</name>
    <name type="common">Tea plant</name>
    <name type="synonym">Thea sinensis</name>
    <dbReference type="NCBI Taxonomy" id="4442"/>
    <lineage>
        <taxon>Eukaryota</taxon>
        <taxon>Viridiplantae</taxon>
        <taxon>Streptophyta</taxon>
        <taxon>Embryophyta</taxon>
        <taxon>Tracheophyta</taxon>
        <taxon>Spermatophyta</taxon>
        <taxon>Magnoliopsida</taxon>
        <taxon>eudicotyledons</taxon>
        <taxon>Gunneridae</taxon>
        <taxon>Pentapetalae</taxon>
        <taxon>asterids</taxon>
        <taxon>Ericales</taxon>
        <taxon>Theaceae</taxon>
        <taxon>Camellia</taxon>
    </lineage>
</organism>
<evidence type="ECO:0000313" key="13">
    <source>
        <dbReference type="Proteomes" id="UP000593564"/>
    </source>
</evidence>
<dbReference type="AlphaFoldDB" id="A0A7J7FPC1"/>
<keyword evidence="5" id="KW-0406">Ion transport</keyword>
<evidence type="ECO:0000256" key="1">
    <source>
        <dbReference type="ARBA" id="ARBA00004141"/>
    </source>
</evidence>
<evidence type="ECO:0000256" key="9">
    <source>
        <dbReference type="ARBA" id="ARBA00023286"/>
    </source>
</evidence>
<feature type="domain" description="Ionotropic glutamate receptor L-glutamate and glycine-binding" evidence="11">
    <location>
        <begin position="44"/>
        <end position="142"/>
    </location>
</feature>
<keyword evidence="13" id="KW-1185">Reference proteome</keyword>
<evidence type="ECO:0000256" key="5">
    <source>
        <dbReference type="ARBA" id="ARBA00023065"/>
    </source>
</evidence>
<dbReference type="Gene3D" id="3.40.190.10">
    <property type="entry name" value="Periplasmic binding protein-like II"/>
    <property type="match status" value="1"/>
</dbReference>
<keyword evidence="2" id="KW-0813">Transport</keyword>
<keyword evidence="4" id="KW-1133">Transmembrane helix</keyword>
<reference evidence="13" key="1">
    <citation type="journal article" date="2020" name="Nat. Commun.">
        <title>Genome assembly of wild tea tree DASZ reveals pedigree and selection history of tea varieties.</title>
        <authorList>
            <person name="Zhang W."/>
            <person name="Zhang Y."/>
            <person name="Qiu H."/>
            <person name="Guo Y."/>
            <person name="Wan H."/>
            <person name="Zhang X."/>
            <person name="Scossa F."/>
            <person name="Alseekh S."/>
            <person name="Zhang Q."/>
            <person name="Wang P."/>
            <person name="Xu L."/>
            <person name="Schmidt M.H."/>
            <person name="Jia X."/>
            <person name="Li D."/>
            <person name="Zhu A."/>
            <person name="Guo F."/>
            <person name="Chen W."/>
            <person name="Ni D."/>
            <person name="Usadel B."/>
            <person name="Fernie A.R."/>
            <person name="Wen W."/>
        </authorList>
    </citation>
    <scope>NUCLEOTIDE SEQUENCE [LARGE SCALE GENOMIC DNA]</scope>
    <source>
        <strain evidence="13">cv. G240</strain>
    </source>
</reference>
<dbReference type="EMBL" id="JACBKZ010000295">
    <property type="protein sequence ID" value="KAF5929925.1"/>
    <property type="molecule type" value="Genomic_DNA"/>
</dbReference>
<evidence type="ECO:0000256" key="6">
    <source>
        <dbReference type="ARBA" id="ARBA00023136"/>
    </source>
</evidence>
<evidence type="ECO:0000256" key="7">
    <source>
        <dbReference type="ARBA" id="ARBA00023170"/>
    </source>
</evidence>
<dbReference type="Pfam" id="PF10613">
    <property type="entry name" value="Lig_chan-Glu_bd"/>
    <property type="match status" value="1"/>
</dbReference>
<evidence type="ECO:0000256" key="8">
    <source>
        <dbReference type="ARBA" id="ARBA00023180"/>
    </source>
</evidence>
<comment type="caution">
    <text evidence="12">The sequence shown here is derived from an EMBL/GenBank/DDBJ whole genome shotgun (WGS) entry which is preliminary data.</text>
</comment>
<keyword evidence="6" id="KW-0472">Membrane</keyword>
<name>A0A7J7FPC1_CAMSI</name>
<evidence type="ECO:0000256" key="2">
    <source>
        <dbReference type="ARBA" id="ARBA00022448"/>
    </source>
</evidence>
<dbReference type="Proteomes" id="UP000593564">
    <property type="component" value="Unassembled WGS sequence"/>
</dbReference>
<protein>
    <recommendedName>
        <fullName evidence="11">Ionotropic glutamate receptor L-glutamate and glycine-binding domain-containing protein</fullName>
    </recommendedName>
</protein>
<evidence type="ECO:0000256" key="4">
    <source>
        <dbReference type="ARBA" id="ARBA00022989"/>
    </source>
</evidence>
<reference evidence="12 13" key="2">
    <citation type="submission" date="2020-07" db="EMBL/GenBank/DDBJ databases">
        <title>Genome assembly of wild tea tree DASZ reveals pedigree and selection history of tea varieties.</title>
        <authorList>
            <person name="Zhang W."/>
        </authorList>
    </citation>
    <scope>NUCLEOTIDE SEQUENCE [LARGE SCALE GENOMIC DNA]</scope>
    <source>
        <strain evidence="13">cv. G240</strain>
        <tissue evidence="12">Leaf</tissue>
    </source>
</reference>
<accession>A0A7J7FPC1</accession>
<keyword evidence="7" id="KW-0675">Receptor</keyword>
<sequence>MYLACLAAQKLMRLQGDTTHAPKGCVVPINGKVLRVGVPVKNGDDTFVMVTKDVITNTTKVTGYCIDVLDATMAALPFAVRYEYIPFERALGGEAGSYYDKVNMVYQKFDAVIGDVIIRADRSKYVDFTLPYTESGVTMIVPFKDKNYKNAWVFLEAIDLGSMGNKYLQVLAFLCSLVL</sequence>
<dbReference type="SUPFAM" id="SSF53850">
    <property type="entry name" value="Periplasmic binding protein-like II"/>
    <property type="match status" value="1"/>
</dbReference>
<evidence type="ECO:0000313" key="12">
    <source>
        <dbReference type="EMBL" id="KAF5929925.1"/>
    </source>
</evidence>
<proteinExistence type="predicted"/>
<dbReference type="InterPro" id="IPR019594">
    <property type="entry name" value="Glu/Gly-bd"/>
</dbReference>
<dbReference type="PANTHER" id="PTHR18966">
    <property type="entry name" value="IONOTROPIC GLUTAMATE RECEPTOR"/>
    <property type="match status" value="1"/>
</dbReference>
<gene>
    <name evidence="12" type="ORF">HYC85_000065</name>
</gene>
<evidence type="ECO:0000259" key="11">
    <source>
        <dbReference type="Pfam" id="PF10613"/>
    </source>
</evidence>
<evidence type="ECO:0000256" key="3">
    <source>
        <dbReference type="ARBA" id="ARBA00022692"/>
    </source>
</evidence>
<dbReference type="GO" id="GO:0016020">
    <property type="term" value="C:membrane"/>
    <property type="evidence" value="ECO:0007669"/>
    <property type="project" value="UniProtKB-SubCell"/>
</dbReference>
<keyword evidence="10" id="KW-0407">Ion channel</keyword>